<name>A0A0K8R5C9_IXORI</name>
<proteinExistence type="evidence at transcript level"/>
<evidence type="ECO:0000313" key="1">
    <source>
        <dbReference type="EMBL" id="JAA66256.1"/>
    </source>
</evidence>
<dbReference type="EMBL" id="GADI01007552">
    <property type="protein sequence ID" value="JAA66256.1"/>
    <property type="molecule type" value="mRNA"/>
</dbReference>
<evidence type="ECO:0008006" key="2">
    <source>
        <dbReference type="Google" id="ProtNLM"/>
    </source>
</evidence>
<protein>
    <recommendedName>
        <fullName evidence="2">Tick transposon</fullName>
    </recommendedName>
</protein>
<accession>A0A0K8R5C9</accession>
<sequence length="99" mass="11788">MGEFHQRNRFHEVLMCRLRIGHTRLTHLYLLCNDDTPHCEHCGKTLTVLHILWHCRYLDSKTTSMFSTIFRCHLPFHHKFLLGDEPLVPFSKVLGNFLK</sequence>
<dbReference type="AlphaFoldDB" id="A0A0K8R5C9"/>
<reference evidence="1" key="1">
    <citation type="submission" date="2012-12" db="EMBL/GenBank/DDBJ databases">
        <title>Identification and characterization of a phenylalanine ammonia-lyase gene family in Isatis indigotica Fort.</title>
        <authorList>
            <person name="Liu Q."/>
            <person name="Chen J."/>
            <person name="Zhou X."/>
            <person name="Di P."/>
            <person name="Xiao Y."/>
            <person name="Xuan H."/>
            <person name="Zhang L."/>
            <person name="Chen W."/>
        </authorList>
    </citation>
    <scope>NUCLEOTIDE SEQUENCE</scope>
    <source>
        <tissue evidence="1">Salivary gland</tissue>
    </source>
</reference>
<organism evidence="1">
    <name type="scientific">Ixodes ricinus</name>
    <name type="common">Common tick</name>
    <name type="synonym">Acarus ricinus</name>
    <dbReference type="NCBI Taxonomy" id="34613"/>
    <lineage>
        <taxon>Eukaryota</taxon>
        <taxon>Metazoa</taxon>
        <taxon>Ecdysozoa</taxon>
        <taxon>Arthropoda</taxon>
        <taxon>Chelicerata</taxon>
        <taxon>Arachnida</taxon>
        <taxon>Acari</taxon>
        <taxon>Parasitiformes</taxon>
        <taxon>Ixodida</taxon>
        <taxon>Ixodoidea</taxon>
        <taxon>Ixodidae</taxon>
        <taxon>Ixodinae</taxon>
        <taxon>Ixodes</taxon>
    </lineage>
</organism>